<dbReference type="InterPro" id="IPR036624">
    <property type="entry name" value="Hcp1-lik_sf"/>
</dbReference>
<proteinExistence type="predicted"/>
<name>A0ABT7Y7M4_9BACT</name>
<reference evidence="1" key="1">
    <citation type="submission" date="2023-06" db="EMBL/GenBank/DDBJ databases">
        <title>Robiginitalea aurantiacus sp. nov. and Algoriphagus sediminis sp. nov., isolated from coastal sediment.</title>
        <authorList>
            <person name="Zhou Z.Y."/>
            <person name="An J."/>
            <person name="Jia Y.W."/>
            <person name="Du Z.J."/>
        </authorList>
    </citation>
    <scope>NUCLEOTIDE SEQUENCE</scope>
    <source>
        <strain evidence="1">C2-7</strain>
    </source>
</reference>
<sequence length="165" mass="18628">MAQDFDIKFIDHSGNPIEGSCEQVGREGTSLANAFEYSVSRPIDATSGKSTGRKIHEPVKVWKEVDKATPIIKQNAYDGRVFHEVIIRFWRPSMDGTSDIFYTCTLRGARIVSHSTQQLHNQFEGAVNISVPLFEVIELSFESIDWNYASEGLSARDKWNSARRS</sequence>
<keyword evidence="2" id="KW-1185">Reference proteome</keyword>
<dbReference type="EMBL" id="JAUEPH010000001">
    <property type="protein sequence ID" value="MDN3202520.1"/>
    <property type="molecule type" value="Genomic_DNA"/>
</dbReference>
<evidence type="ECO:0000313" key="1">
    <source>
        <dbReference type="EMBL" id="MDN3202520.1"/>
    </source>
</evidence>
<comment type="caution">
    <text evidence="1">The sequence shown here is derived from an EMBL/GenBank/DDBJ whole genome shotgun (WGS) entry which is preliminary data.</text>
</comment>
<dbReference type="NCBIfam" id="TIGR03344">
    <property type="entry name" value="VI_effect_Hcp1"/>
    <property type="match status" value="1"/>
</dbReference>
<dbReference type="RefSeq" id="WP_289998060.1">
    <property type="nucleotide sequence ID" value="NZ_JAUEPH010000001.1"/>
</dbReference>
<dbReference type="Gene3D" id="2.30.110.20">
    <property type="entry name" value="Hcp1-like"/>
    <property type="match status" value="1"/>
</dbReference>
<gene>
    <name evidence="1" type="primary">tssD</name>
    <name evidence="1" type="ORF">QVH07_00105</name>
</gene>
<organism evidence="1 2">
    <name type="scientific">Algoriphagus sediminis</name>
    <dbReference type="NCBI Taxonomy" id="3057113"/>
    <lineage>
        <taxon>Bacteria</taxon>
        <taxon>Pseudomonadati</taxon>
        <taxon>Bacteroidota</taxon>
        <taxon>Cytophagia</taxon>
        <taxon>Cytophagales</taxon>
        <taxon>Cyclobacteriaceae</taxon>
        <taxon>Algoriphagus</taxon>
    </lineage>
</organism>
<dbReference type="Proteomes" id="UP001171916">
    <property type="component" value="Unassembled WGS sequence"/>
</dbReference>
<dbReference type="InterPro" id="IPR008514">
    <property type="entry name" value="T6SS_Hcp"/>
</dbReference>
<protein>
    <submittedName>
        <fullName evidence="1">Type VI secretion system tube protein TssD</fullName>
    </submittedName>
</protein>
<dbReference type="Pfam" id="PF05638">
    <property type="entry name" value="T6SS_HCP"/>
    <property type="match status" value="1"/>
</dbReference>
<dbReference type="SUPFAM" id="SSF141452">
    <property type="entry name" value="Hcp1-like"/>
    <property type="match status" value="1"/>
</dbReference>
<accession>A0ABT7Y7M4</accession>
<evidence type="ECO:0000313" key="2">
    <source>
        <dbReference type="Proteomes" id="UP001171916"/>
    </source>
</evidence>